<dbReference type="RefSeq" id="WP_126377328.1">
    <property type="nucleotide sequence ID" value="NZ_AP017378.1"/>
</dbReference>
<dbReference type="PANTHER" id="PTHR43884:SF12">
    <property type="entry name" value="ISOVALERYL-COA DEHYDROGENASE, MITOCHONDRIAL-RELATED"/>
    <property type="match status" value="1"/>
</dbReference>
<evidence type="ECO:0000259" key="6">
    <source>
        <dbReference type="Pfam" id="PF00441"/>
    </source>
</evidence>
<dbReference type="PANTHER" id="PTHR43884">
    <property type="entry name" value="ACYL-COA DEHYDROGENASE"/>
    <property type="match status" value="1"/>
</dbReference>
<gene>
    <name evidence="8" type="ORF">DFE_1055</name>
</gene>
<dbReference type="OrthoDB" id="9765339at2"/>
<evidence type="ECO:0000313" key="8">
    <source>
        <dbReference type="EMBL" id="BBD07781.1"/>
    </source>
</evidence>
<evidence type="ECO:0000256" key="1">
    <source>
        <dbReference type="ARBA" id="ARBA00001974"/>
    </source>
</evidence>
<comment type="similarity">
    <text evidence="2">Belongs to the acyl-CoA dehydrogenase family.</text>
</comment>
<dbReference type="InterPro" id="IPR013786">
    <property type="entry name" value="AcylCoA_DH/ox_N"/>
</dbReference>
<keyword evidence="5" id="KW-0274">FAD</keyword>
<dbReference type="GO" id="GO:0003995">
    <property type="term" value="F:acyl-CoA dehydrogenase activity"/>
    <property type="evidence" value="ECO:0007669"/>
    <property type="project" value="TreeGrafter"/>
</dbReference>
<sequence length="685" mass="75049">METLRTLPGDDVRQILWRYADRFDLQMAVQSARGIARGLVARLVADGERNSHEWTEGKAELLKAFDESGLTSIYMDPCQGGFIEGPKNLALSLVALELAWVDAGAATGSLASCLGLAPIHEKGTDDQRNTYLGMCCPPQPGEDREIKRAAFALTEPLPYVGVDTGVLGGKIRVESWEDGQEPMLKVEKRGRFITNMDFADIVTAAVESDDERLKGTCMVILENGDPGVFDRGAPTLKMVHQLSSTRDPVMNLSIPASRIIGGYEVKDGVIIPKYNHSEIIASVFHRTRIPVGLMTSAKLLSAIEPVIRYHRQRFRGGSAEQGSPRFDLGLQQKEDSLHRLIDVWAAGEAGCSLGFAAARLADEFDPIEREKDRSFEEQGLSGRKGFMALRKKQAEVEEYIALKFAPEGEGDATRMAELESDNLVRFAYMDALAGVLNPGTKLWNTGVGATMMREAVSLVGGYGITEDCPGFLCHKWMDAQLEATYEGPEAVQRRHLTLTMSNPVFLAIVKQWIAELKRIHATDAGVGACTLASAMEQWLWAMNYLQGAKDSDGRKLYHGKRQGVTFAMADALGWLIASRYFIKDVLVLKEQAPLNPVLADGVEGLTDFYANMSFTQAARAAGESARICAELVFGYGDGAEFEGQDEFARLRLELDSCLSGARLAKDRAANALTGVMIPEALDYPM</sequence>
<evidence type="ECO:0000256" key="3">
    <source>
        <dbReference type="ARBA" id="ARBA00011881"/>
    </source>
</evidence>
<reference evidence="8 9" key="1">
    <citation type="journal article" date="2018" name="Sci. Adv.">
        <title>Multi-heme cytochromes provide a pathway for survival in energy-limited environments.</title>
        <authorList>
            <person name="Deng X."/>
            <person name="Dohmae N."/>
            <person name="Nealson K.H."/>
            <person name="Hashimoto K."/>
            <person name="Okamoto A."/>
        </authorList>
    </citation>
    <scope>NUCLEOTIDE SEQUENCE [LARGE SCALE GENOMIC DNA]</scope>
    <source>
        <strain evidence="8 9">IS5</strain>
    </source>
</reference>
<evidence type="ECO:0000256" key="5">
    <source>
        <dbReference type="ARBA" id="ARBA00022827"/>
    </source>
</evidence>
<evidence type="ECO:0000256" key="4">
    <source>
        <dbReference type="ARBA" id="ARBA00022630"/>
    </source>
</evidence>
<dbReference type="SUPFAM" id="SSF47203">
    <property type="entry name" value="Acyl-CoA dehydrogenase C-terminal domain-like"/>
    <property type="match status" value="1"/>
</dbReference>
<organism evidence="8 9">
    <name type="scientific">Desulfovibrio ferrophilus</name>
    <dbReference type="NCBI Taxonomy" id="241368"/>
    <lineage>
        <taxon>Bacteria</taxon>
        <taxon>Pseudomonadati</taxon>
        <taxon>Thermodesulfobacteriota</taxon>
        <taxon>Desulfovibrionia</taxon>
        <taxon>Desulfovibrionales</taxon>
        <taxon>Desulfovibrionaceae</taxon>
        <taxon>Desulfovibrio</taxon>
    </lineage>
</organism>
<dbReference type="EMBL" id="AP017378">
    <property type="protein sequence ID" value="BBD07781.1"/>
    <property type="molecule type" value="Genomic_DNA"/>
</dbReference>
<dbReference type="AlphaFoldDB" id="A0A2Z6AX24"/>
<keyword evidence="4" id="KW-0285">Flavoprotein</keyword>
<dbReference type="InterPro" id="IPR009075">
    <property type="entry name" value="AcylCo_DH/oxidase_C"/>
</dbReference>
<dbReference type="Pfam" id="PF02771">
    <property type="entry name" value="Acyl-CoA_dh_N"/>
    <property type="match status" value="1"/>
</dbReference>
<feature type="domain" description="Acyl-CoA dehydrogenase/oxidase N-terminal" evidence="7">
    <location>
        <begin position="26"/>
        <end position="133"/>
    </location>
</feature>
<proteinExistence type="inferred from homology"/>
<comment type="cofactor">
    <cofactor evidence="1">
        <name>FAD</name>
        <dbReference type="ChEBI" id="CHEBI:57692"/>
    </cofactor>
</comment>
<dbReference type="SUPFAM" id="SSF56645">
    <property type="entry name" value="Acyl-CoA dehydrogenase NM domain-like"/>
    <property type="match status" value="1"/>
</dbReference>
<dbReference type="Pfam" id="PF00441">
    <property type="entry name" value="Acyl-CoA_dh_1"/>
    <property type="match status" value="1"/>
</dbReference>
<comment type="subunit">
    <text evidence="3">Homotetramer.</text>
</comment>
<evidence type="ECO:0000256" key="2">
    <source>
        <dbReference type="ARBA" id="ARBA00009347"/>
    </source>
</evidence>
<dbReference type="InterPro" id="IPR009100">
    <property type="entry name" value="AcylCoA_DH/oxidase_NM_dom_sf"/>
</dbReference>
<evidence type="ECO:0000313" key="9">
    <source>
        <dbReference type="Proteomes" id="UP000269883"/>
    </source>
</evidence>
<name>A0A2Z6AX24_9BACT</name>
<dbReference type="Gene3D" id="1.10.540.10">
    <property type="entry name" value="Acyl-CoA dehydrogenase/oxidase, N-terminal domain"/>
    <property type="match status" value="1"/>
</dbReference>
<dbReference type="InterPro" id="IPR037069">
    <property type="entry name" value="AcylCoA_DH/ox_N_sf"/>
</dbReference>
<dbReference type="KEGG" id="dfl:DFE_1055"/>
<accession>A0A2Z6AX24</accession>
<dbReference type="Gene3D" id="1.20.140.10">
    <property type="entry name" value="Butyryl-CoA Dehydrogenase, subunit A, domain 3"/>
    <property type="match status" value="1"/>
</dbReference>
<dbReference type="GO" id="GO:0050660">
    <property type="term" value="F:flavin adenine dinucleotide binding"/>
    <property type="evidence" value="ECO:0007669"/>
    <property type="project" value="InterPro"/>
</dbReference>
<dbReference type="Proteomes" id="UP000269883">
    <property type="component" value="Chromosome"/>
</dbReference>
<feature type="domain" description="Acyl-CoA dehydrogenase/oxidase C-terminal" evidence="6">
    <location>
        <begin position="438"/>
        <end position="496"/>
    </location>
</feature>
<protein>
    <submittedName>
        <fullName evidence="8">Acyl-CoA dehydrogenase domain-containing protein</fullName>
    </submittedName>
</protein>
<evidence type="ECO:0000259" key="7">
    <source>
        <dbReference type="Pfam" id="PF02771"/>
    </source>
</evidence>
<dbReference type="Gene3D" id="2.40.110.10">
    <property type="entry name" value="Butyryl-CoA Dehydrogenase, subunit A, domain 2"/>
    <property type="match status" value="1"/>
</dbReference>
<keyword evidence="9" id="KW-1185">Reference proteome</keyword>
<dbReference type="InterPro" id="IPR046373">
    <property type="entry name" value="Acyl-CoA_Oxase/DH_mid-dom_sf"/>
</dbReference>
<dbReference type="InterPro" id="IPR036250">
    <property type="entry name" value="AcylCo_DH-like_C"/>
</dbReference>